<keyword evidence="3" id="KW-0804">Transcription</keyword>
<keyword evidence="6" id="KW-1185">Reference proteome</keyword>
<dbReference type="PANTHER" id="PTHR46796:SF2">
    <property type="entry name" value="TRANSCRIPTIONAL REGULATORY PROTEIN"/>
    <property type="match status" value="1"/>
</dbReference>
<evidence type="ECO:0000259" key="4">
    <source>
        <dbReference type="PROSITE" id="PS01124"/>
    </source>
</evidence>
<dbReference type="SMART" id="SM00342">
    <property type="entry name" value="HTH_ARAC"/>
    <property type="match status" value="1"/>
</dbReference>
<dbReference type="PANTHER" id="PTHR46796">
    <property type="entry name" value="HTH-TYPE TRANSCRIPTIONAL ACTIVATOR RHAS-RELATED"/>
    <property type="match status" value="1"/>
</dbReference>
<dbReference type="SMART" id="SM00871">
    <property type="entry name" value="AraC_E_bind"/>
    <property type="match status" value="1"/>
</dbReference>
<dbReference type="InterPro" id="IPR050204">
    <property type="entry name" value="AraC_XylS_family_regulators"/>
</dbReference>
<dbReference type="Proteomes" id="UP000290759">
    <property type="component" value="Unassembled WGS sequence"/>
</dbReference>
<dbReference type="AlphaFoldDB" id="A0A4V1RU08"/>
<evidence type="ECO:0000256" key="3">
    <source>
        <dbReference type="ARBA" id="ARBA00023163"/>
    </source>
</evidence>
<dbReference type="EMBL" id="QYBB01000049">
    <property type="protein sequence ID" value="RYC29504.1"/>
    <property type="molecule type" value="Genomic_DNA"/>
</dbReference>
<keyword evidence="2" id="KW-0238">DNA-binding</keyword>
<dbReference type="SUPFAM" id="SSF46689">
    <property type="entry name" value="Homeodomain-like"/>
    <property type="match status" value="2"/>
</dbReference>
<protein>
    <submittedName>
        <fullName evidence="5">AraC family transcriptional regulator</fullName>
    </submittedName>
</protein>
<dbReference type="Pfam" id="PF12833">
    <property type="entry name" value="HTH_18"/>
    <property type="match status" value="1"/>
</dbReference>
<organism evidence="5 6">
    <name type="scientific">Lichenibacterium minor</name>
    <dbReference type="NCBI Taxonomy" id="2316528"/>
    <lineage>
        <taxon>Bacteria</taxon>
        <taxon>Pseudomonadati</taxon>
        <taxon>Pseudomonadota</taxon>
        <taxon>Alphaproteobacteria</taxon>
        <taxon>Hyphomicrobiales</taxon>
        <taxon>Lichenihabitantaceae</taxon>
        <taxon>Lichenibacterium</taxon>
    </lineage>
</organism>
<dbReference type="Pfam" id="PF06445">
    <property type="entry name" value="GyrI-like"/>
    <property type="match status" value="1"/>
</dbReference>
<dbReference type="InterPro" id="IPR029442">
    <property type="entry name" value="GyrI-like"/>
</dbReference>
<name>A0A4V1RU08_9HYPH</name>
<evidence type="ECO:0000256" key="1">
    <source>
        <dbReference type="ARBA" id="ARBA00023015"/>
    </source>
</evidence>
<dbReference type="OrthoDB" id="282744at2"/>
<dbReference type="GO" id="GO:0003700">
    <property type="term" value="F:DNA-binding transcription factor activity"/>
    <property type="evidence" value="ECO:0007669"/>
    <property type="project" value="InterPro"/>
</dbReference>
<comment type="caution">
    <text evidence="5">The sequence shown here is derived from an EMBL/GenBank/DDBJ whole genome shotgun (WGS) entry which is preliminary data.</text>
</comment>
<sequence>MDCFSQRSPHIVVRRQAYRREHAVDEATSAHSPHQAIDRRIRHAMRILENEQTPLPTSAEVAERVGLSVFHFVRLFAAQVGWTPQDYGRSLIMMHAASRIRYSTDPIKVVARDFGYAKQATFNRAFTQHHGVAPVRWRAQAQAVISPVSGDGVRLETVPALRCFARRYLGPRELTGAQWADFVPRLPPDLRDRPRIGFAYDDPRVTPPGRIRHDCAVVVGDGLDLPEEMAEDGFEVLVSPAGLWAVVDVGRREIANGYRAVLDGWFQRRPDYALEGDPHLERYGKASGGEDVVSVSLRVRPVEEDGSWNMPVVVPVTRV</sequence>
<evidence type="ECO:0000256" key="2">
    <source>
        <dbReference type="ARBA" id="ARBA00023125"/>
    </source>
</evidence>
<keyword evidence="1" id="KW-0805">Transcription regulation</keyword>
<dbReference type="PROSITE" id="PS01124">
    <property type="entry name" value="HTH_ARAC_FAMILY_2"/>
    <property type="match status" value="1"/>
</dbReference>
<feature type="domain" description="HTH araC/xylS-type" evidence="4">
    <location>
        <begin position="42"/>
        <end position="140"/>
    </location>
</feature>
<gene>
    <name evidence="5" type="ORF">D3273_23500</name>
</gene>
<evidence type="ECO:0000313" key="5">
    <source>
        <dbReference type="EMBL" id="RYC29504.1"/>
    </source>
</evidence>
<evidence type="ECO:0000313" key="6">
    <source>
        <dbReference type="Proteomes" id="UP000290759"/>
    </source>
</evidence>
<accession>A0A4V1RU08</accession>
<reference evidence="5 6" key="2">
    <citation type="submission" date="2019-02" db="EMBL/GenBank/DDBJ databases">
        <title>'Lichenibacterium ramalinii' gen. nov. sp. nov., 'Lichenibacterium minor' gen. nov. sp. nov.</title>
        <authorList>
            <person name="Pankratov T."/>
        </authorList>
    </citation>
    <scope>NUCLEOTIDE SEQUENCE [LARGE SCALE GENOMIC DNA]</scope>
    <source>
        <strain evidence="5 6">RmlP026</strain>
    </source>
</reference>
<dbReference type="GO" id="GO:0043565">
    <property type="term" value="F:sequence-specific DNA binding"/>
    <property type="evidence" value="ECO:0007669"/>
    <property type="project" value="InterPro"/>
</dbReference>
<dbReference type="Gene3D" id="3.20.80.10">
    <property type="entry name" value="Regulatory factor, effector binding domain"/>
    <property type="match status" value="1"/>
</dbReference>
<proteinExistence type="predicted"/>
<dbReference type="InterPro" id="IPR018060">
    <property type="entry name" value="HTH_AraC"/>
</dbReference>
<dbReference type="InterPro" id="IPR011256">
    <property type="entry name" value="Reg_factor_effector_dom_sf"/>
</dbReference>
<dbReference type="InterPro" id="IPR009057">
    <property type="entry name" value="Homeodomain-like_sf"/>
</dbReference>
<reference evidence="5 6" key="1">
    <citation type="submission" date="2018-12" db="EMBL/GenBank/DDBJ databases">
        <authorList>
            <person name="Grouzdev D.S."/>
            <person name="Krutkina M.S."/>
        </authorList>
    </citation>
    <scope>NUCLEOTIDE SEQUENCE [LARGE SCALE GENOMIC DNA]</scope>
    <source>
        <strain evidence="5 6">RmlP026</strain>
    </source>
</reference>
<dbReference type="Gene3D" id="1.10.10.60">
    <property type="entry name" value="Homeodomain-like"/>
    <property type="match status" value="2"/>
</dbReference>
<dbReference type="SUPFAM" id="SSF55136">
    <property type="entry name" value="Probable bacterial effector-binding domain"/>
    <property type="match status" value="1"/>
</dbReference>
<dbReference type="InterPro" id="IPR010499">
    <property type="entry name" value="AraC_E-bd"/>
</dbReference>